<dbReference type="AlphaFoldDB" id="A0A392UXT9"/>
<comment type="caution">
    <text evidence="1">The sequence shown here is derived from an EMBL/GenBank/DDBJ whole genome shotgun (WGS) entry which is preliminary data.</text>
</comment>
<protein>
    <submittedName>
        <fullName evidence="1">Uncharacterized protein</fullName>
    </submittedName>
</protein>
<organism evidence="1 2">
    <name type="scientific">Trifolium medium</name>
    <dbReference type="NCBI Taxonomy" id="97028"/>
    <lineage>
        <taxon>Eukaryota</taxon>
        <taxon>Viridiplantae</taxon>
        <taxon>Streptophyta</taxon>
        <taxon>Embryophyta</taxon>
        <taxon>Tracheophyta</taxon>
        <taxon>Spermatophyta</taxon>
        <taxon>Magnoliopsida</taxon>
        <taxon>eudicotyledons</taxon>
        <taxon>Gunneridae</taxon>
        <taxon>Pentapetalae</taxon>
        <taxon>rosids</taxon>
        <taxon>fabids</taxon>
        <taxon>Fabales</taxon>
        <taxon>Fabaceae</taxon>
        <taxon>Papilionoideae</taxon>
        <taxon>50 kb inversion clade</taxon>
        <taxon>NPAAA clade</taxon>
        <taxon>Hologalegina</taxon>
        <taxon>IRL clade</taxon>
        <taxon>Trifolieae</taxon>
        <taxon>Trifolium</taxon>
    </lineage>
</organism>
<reference evidence="1 2" key="1">
    <citation type="journal article" date="2018" name="Front. Plant Sci.">
        <title>Red Clover (Trifolium pratense) and Zigzag Clover (T. medium) - A Picture of Genomic Similarities and Differences.</title>
        <authorList>
            <person name="Dluhosova J."/>
            <person name="Istvanek J."/>
            <person name="Nedelnik J."/>
            <person name="Repkova J."/>
        </authorList>
    </citation>
    <scope>NUCLEOTIDE SEQUENCE [LARGE SCALE GENOMIC DNA]</scope>
    <source>
        <strain evidence="2">cv. 10/8</strain>
        <tissue evidence="1">Leaf</tissue>
    </source>
</reference>
<proteinExistence type="predicted"/>
<keyword evidence="2" id="KW-1185">Reference proteome</keyword>
<evidence type="ECO:0000313" key="2">
    <source>
        <dbReference type="Proteomes" id="UP000265520"/>
    </source>
</evidence>
<evidence type="ECO:0000313" key="1">
    <source>
        <dbReference type="EMBL" id="MCI80667.1"/>
    </source>
</evidence>
<sequence>MRTREKGKTVESPMVTRTRRAVKVVEEKERVEDSVTSAG</sequence>
<feature type="non-terminal residue" evidence="1">
    <location>
        <position position="39"/>
    </location>
</feature>
<dbReference type="EMBL" id="LXQA011000587">
    <property type="protein sequence ID" value="MCI80667.1"/>
    <property type="molecule type" value="Genomic_DNA"/>
</dbReference>
<dbReference type="Proteomes" id="UP000265520">
    <property type="component" value="Unassembled WGS sequence"/>
</dbReference>
<name>A0A392UXT9_9FABA</name>
<accession>A0A392UXT9</accession>